<name>A0A7N0SV79_KALFE</name>
<feature type="compositionally biased region" description="Basic and acidic residues" evidence="1">
    <location>
        <begin position="142"/>
        <end position="160"/>
    </location>
</feature>
<reference evidence="3" key="1">
    <citation type="submission" date="2021-01" db="UniProtKB">
        <authorList>
            <consortium name="EnsemblPlants"/>
        </authorList>
    </citation>
    <scope>IDENTIFICATION</scope>
</reference>
<dbReference type="PANTHER" id="PTHR48102">
    <property type="entry name" value="ATP-DEPENDENT CLP PROTEASE ATP-BINDING SUBUNIT CLPX-LIKE, MITOCHONDRIAL-RELATED"/>
    <property type="match status" value="1"/>
</dbReference>
<dbReference type="Gene3D" id="3.40.50.300">
    <property type="entry name" value="P-loop containing nucleotide triphosphate hydrolases"/>
    <property type="match status" value="1"/>
</dbReference>
<dbReference type="PANTHER" id="PTHR48102:SF4">
    <property type="entry name" value="CLP PROTEASE REGULATORY SUBUNIT CLPX2, MITOCHONDRIAL"/>
    <property type="match status" value="1"/>
</dbReference>
<sequence>MSAIFRGGRELLKFRFLGCFRGNRFGYGKSAASVYDFGRGGSIGGIGGRPEAELGFRYRTERYLSSDRYDHIKAEVNCPRCEKNMAVIFSNRPLSISGGETGVYQALNLCPNCKTAFYFRPFKLVPLQGSFVEIGRINDGKKVGDGEDGSGDKDGERVGRYQESGKAASGRGDERTVDLEECAGEVCGKLEEDCNGWSGSSLGRSLPTPKEMCRKLDEFVIGQENAKKVLAVAVYNHYKRIHQDSIQKECGEESGNSSSDYDDFDSVELEKSNVLMMGPTGSGKTLLAKTLARIVNVPFVIADATTLTQAGYVGEDVESILEKLLMAADYNAEAAQRGIIYIDEVDKIVKKAETLNIGRDISGEGVQQALLKMLEGTVVHIPGGPGSKHYQADPIPVYHLQIHNHSMPRSEYHAFCIHAND</sequence>
<dbReference type="Proteomes" id="UP000594263">
    <property type="component" value="Unplaced"/>
</dbReference>
<dbReference type="SMART" id="SM00382">
    <property type="entry name" value="AAA"/>
    <property type="match status" value="1"/>
</dbReference>
<dbReference type="InterPro" id="IPR003959">
    <property type="entry name" value="ATPase_AAA_core"/>
</dbReference>
<evidence type="ECO:0000259" key="2">
    <source>
        <dbReference type="SMART" id="SM00382"/>
    </source>
</evidence>
<dbReference type="Gramene" id="Kaladp0001s0286.1.v1.1">
    <property type="protein sequence ID" value="Kaladp0001s0286.1.v1.1"/>
    <property type="gene ID" value="Kaladp0001s0286.v1.1"/>
</dbReference>
<protein>
    <recommendedName>
        <fullName evidence="2">AAA+ ATPase domain-containing protein</fullName>
    </recommendedName>
</protein>
<evidence type="ECO:0000256" key="1">
    <source>
        <dbReference type="SAM" id="MobiDB-lite"/>
    </source>
</evidence>
<dbReference type="Pfam" id="PF07724">
    <property type="entry name" value="AAA_2"/>
    <property type="match status" value="1"/>
</dbReference>
<dbReference type="GO" id="GO:0005524">
    <property type="term" value="F:ATP binding"/>
    <property type="evidence" value="ECO:0007669"/>
    <property type="project" value="InterPro"/>
</dbReference>
<evidence type="ECO:0000313" key="4">
    <source>
        <dbReference type="Proteomes" id="UP000594263"/>
    </source>
</evidence>
<feature type="domain" description="AAA+ ATPase" evidence="2">
    <location>
        <begin position="270"/>
        <end position="385"/>
    </location>
</feature>
<dbReference type="AlphaFoldDB" id="A0A7N0SV79"/>
<accession>A0A7N0SV79</accession>
<dbReference type="InterPro" id="IPR003593">
    <property type="entry name" value="AAA+_ATPase"/>
</dbReference>
<dbReference type="GO" id="GO:0051603">
    <property type="term" value="P:proteolysis involved in protein catabolic process"/>
    <property type="evidence" value="ECO:0007669"/>
    <property type="project" value="TreeGrafter"/>
</dbReference>
<proteinExistence type="predicted"/>
<dbReference type="EnsemblPlants" id="Kaladp0001s0286.1.v1.1">
    <property type="protein sequence ID" value="Kaladp0001s0286.1.v1.1"/>
    <property type="gene ID" value="Kaladp0001s0286.v1.1"/>
</dbReference>
<dbReference type="GO" id="GO:0005759">
    <property type="term" value="C:mitochondrial matrix"/>
    <property type="evidence" value="ECO:0007669"/>
    <property type="project" value="TreeGrafter"/>
</dbReference>
<dbReference type="SUPFAM" id="SSF52540">
    <property type="entry name" value="P-loop containing nucleoside triphosphate hydrolases"/>
    <property type="match status" value="1"/>
</dbReference>
<feature type="region of interest" description="Disordered" evidence="1">
    <location>
        <begin position="142"/>
        <end position="174"/>
    </location>
</feature>
<dbReference type="GO" id="GO:0016887">
    <property type="term" value="F:ATP hydrolysis activity"/>
    <property type="evidence" value="ECO:0007669"/>
    <property type="project" value="InterPro"/>
</dbReference>
<keyword evidence="4" id="KW-1185">Reference proteome</keyword>
<dbReference type="InterPro" id="IPR027417">
    <property type="entry name" value="P-loop_NTPase"/>
</dbReference>
<dbReference type="OMA" id="FCIHAND"/>
<evidence type="ECO:0000313" key="3">
    <source>
        <dbReference type="EnsemblPlants" id="Kaladp0001s0286.1.v1.1"/>
    </source>
</evidence>
<dbReference type="InterPro" id="IPR050052">
    <property type="entry name" value="ATP-dep_Clp_protease_ClpX"/>
</dbReference>
<organism evidence="3 4">
    <name type="scientific">Kalanchoe fedtschenkoi</name>
    <name type="common">Lavender scallops</name>
    <name type="synonym">South American air plant</name>
    <dbReference type="NCBI Taxonomy" id="63787"/>
    <lineage>
        <taxon>Eukaryota</taxon>
        <taxon>Viridiplantae</taxon>
        <taxon>Streptophyta</taxon>
        <taxon>Embryophyta</taxon>
        <taxon>Tracheophyta</taxon>
        <taxon>Spermatophyta</taxon>
        <taxon>Magnoliopsida</taxon>
        <taxon>eudicotyledons</taxon>
        <taxon>Gunneridae</taxon>
        <taxon>Pentapetalae</taxon>
        <taxon>Saxifragales</taxon>
        <taxon>Crassulaceae</taxon>
        <taxon>Kalanchoe</taxon>
    </lineage>
</organism>